<dbReference type="Gene3D" id="1.20.120.1240">
    <property type="entry name" value="Dynamin, middle domain"/>
    <property type="match status" value="1"/>
</dbReference>
<dbReference type="EMBL" id="PQXI01000370">
    <property type="protein sequence ID" value="TGO18613.1"/>
    <property type="molecule type" value="Genomic_DNA"/>
</dbReference>
<evidence type="ECO:0000259" key="4">
    <source>
        <dbReference type="PROSITE" id="PS51718"/>
    </source>
</evidence>
<dbReference type="GO" id="GO:0016020">
    <property type="term" value="C:membrane"/>
    <property type="evidence" value="ECO:0007669"/>
    <property type="project" value="TreeGrafter"/>
</dbReference>
<evidence type="ECO:0000256" key="2">
    <source>
        <dbReference type="ARBA" id="ARBA00023134"/>
    </source>
</evidence>
<keyword evidence="2" id="KW-0342">GTP-binding</keyword>
<dbReference type="GO" id="GO:0005525">
    <property type="term" value="F:GTP binding"/>
    <property type="evidence" value="ECO:0007669"/>
    <property type="project" value="InterPro"/>
</dbReference>
<dbReference type="PANTHER" id="PTHR11566:SF21">
    <property type="entry name" value="DYNAMIN RELATED PROTEIN 1, ISOFORM A"/>
    <property type="match status" value="1"/>
</dbReference>
<dbReference type="CDD" id="cd08771">
    <property type="entry name" value="DLP_1"/>
    <property type="match status" value="1"/>
</dbReference>
<dbReference type="PRINTS" id="PR00195">
    <property type="entry name" value="DYNAMIN"/>
</dbReference>
<dbReference type="Proteomes" id="UP000297910">
    <property type="component" value="Unassembled WGS sequence"/>
</dbReference>
<dbReference type="GO" id="GO:0048312">
    <property type="term" value="P:intracellular distribution of mitochondria"/>
    <property type="evidence" value="ECO:0007669"/>
    <property type="project" value="TreeGrafter"/>
</dbReference>
<dbReference type="InterPro" id="IPR022812">
    <property type="entry name" value="Dynamin"/>
</dbReference>
<protein>
    <recommendedName>
        <fullName evidence="7">GED domain-containing protein</fullName>
    </recommendedName>
</protein>
<feature type="domain" description="GED" evidence="3">
    <location>
        <begin position="592"/>
        <end position="690"/>
    </location>
</feature>
<dbReference type="AlphaFoldDB" id="A0A4Z1F7B4"/>
<dbReference type="PANTHER" id="PTHR11566">
    <property type="entry name" value="DYNAMIN"/>
    <property type="match status" value="1"/>
</dbReference>
<dbReference type="InterPro" id="IPR030381">
    <property type="entry name" value="G_DYNAMIN_dom"/>
</dbReference>
<dbReference type="SMART" id="SM00053">
    <property type="entry name" value="DYNc"/>
    <property type="match status" value="1"/>
</dbReference>
<organism evidence="5 6">
    <name type="scientific">Botrytis paeoniae</name>
    <dbReference type="NCBI Taxonomy" id="278948"/>
    <lineage>
        <taxon>Eukaryota</taxon>
        <taxon>Fungi</taxon>
        <taxon>Dikarya</taxon>
        <taxon>Ascomycota</taxon>
        <taxon>Pezizomycotina</taxon>
        <taxon>Leotiomycetes</taxon>
        <taxon>Helotiales</taxon>
        <taxon>Sclerotiniaceae</taxon>
        <taxon>Botrytis</taxon>
    </lineage>
</organism>
<dbReference type="SUPFAM" id="SSF52540">
    <property type="entry name" value="P-loop containing nucleoside triphosphate hydrolases"/>
    <property type="match status" value="1"/>
</dbReference>
<dbReference type="GO" id="GO:0008017">
    <property type="term" value="F:microtubule binding"/>
    <property type="evidence" value="ECO:0007669"/>
    <property type="project" value="TreeGrafter"/>
</dbReference>
<keyword evidence="1" id="KW-0547">Nucleotide-binding</keyword>
<dbReference type="FunFam" id="3.40.50.300:FF:001425">
    <property type="entry name" value="Dynamin GTPase, putative"/>
    <property type="match status" value="1"/>
</dbReference>
<evidence type="ECO:0000259" key="3">
    <source>
        <dbReference type="PROSITE" id="PS51388"/>
    </source>
</evidence>
<dbReference type="GO" id="GO:0006897">
    <property type="term" value="P:endocytosis"/>
    <property type="evidence" value="ECO:0007669"/>
    <property type="project" value="TreeGrafter"/>
</dbReference>
<feature type="domain" description="Dynamin-type G" evidence="4">
    <location>
        <begin position="15"/>
        <end position="299"/>
    </location>
</feature>
<accession>A0A4Z1F7B4</accession>
<dbReference type="Pfam" id="PF00350">
    <property type="entry name" value="Dynamin_N"/>
    <property type="match status" value="1"/>
</dbReference>
<dbReference type="InterPro" id="IPR020850">
    <property type="entry name" value="GED_dom"/>
</dbReference>
<dbReference type="GO" id="GO:0000266">
    <property type="term" value="P:mitochondrial fission"/>
    <property type="evidence" value="ECO:0007669"/>
    <property type="project" value="TreeGrafter"/>
</dbReference>
<evidence type="ECO:0000313" key="5">
    <source>
        <dbReference type="EMBL" id="TGO18613.1"/>
    </source>
</evidence>
<evidence type="ECO:0000313" key="6">
    <source>
        <dbReference type="Proteomes" id="UP000297910"/>
    </source>
</evidence>
<keyword evidence="6" id="KW-1185">Reference proteome</keyword>
<dbReference type="InterPro" id="IPR045063">
    <property type="entry name" value="Dynamin_N"/>
</dbReference>
<sequence length="691" mass="77900">MDTVDNLRSQGINHYISLPQIIVCGDQSSGKSSVLEAISGVPFPIKGNLCTRFPTELILRRTPEVSARVKIVPYHSSNEAERISLSEFNQELDDFDDLTKLIEDAGAAMSTHENGKAFFKHLLRVEISGPDRPHLTIVDLPGLIHSETKQQSASDIEVVQSTIQSYMKEPRSIILAVISAKNDYANQIVLKLARTADRNGTRTLGVITKPDTLVAGAESENHYATLAKNQDVKFSLGWHVLKNMDSEIGTWPLSHRDSEEEEFFSKGIWKEFPATSLGIAHLRKRLSDVLLRQIVGELPGMIEEIQTEFENSTKQLEALGEPRISLKQQRHYLLQISLQFQKILRLAVDGTYDDPFFGDAESEIGYQKRLRAVVQNLNLSFANTINNKGHRYYITDNAPNKNEGDGYDDEIDTTISITKDQFIDKIEDLMKRTRGRELPGSFNSLIINDLFRLQSTPWEAITQKHVGEVLSKTRTFIKTLSSSVADPSTSEALFSRILEPALDGLSKNLQSKVAELLKPHQQGHPITYSEDPDLSLSSARQQRLEIEFIRITQEFFDGSDITRVHMSNYRDLRPLITQLVNEAEPNMTRPECYDALARMQAYYKASTKQISYLLLRFIDDLAVEAIEDTLVSHLHAVFPPLSVISMDDTLVTDVSGETESNRGQREQSIKKLELLEKGLEICKHFTSEGLI</sequence>
<dbReference type="PROSITE" id="PS51388">
    <property type="entry name" value="GED"/>
    <property type="match status" value="1"/>
</dbReference>
<dbReference type="GO" id="GO:0005874">
    <property type="term" value="C:microtubule"/>
    <property type="evidence" value="ECO:0007669"/>
    <property type="project" value="TreeGrafter"/>
</dbReference>
<name>A0A4Z1F7B4_9HELO</name>
<dbReference type="GO" id="GO:0016559">
    <property type="term" value="P:peroxisome fission"/>
    <property type="evidence" value="ECO:0007669"/>
    <property type="project" value="TreeGrafter"/>
</dbReference>
<dbReference type="InterPro" id="IPR027417">
    <property type="entry name" value="P-loop_NTPase"/>
</dbReference>
<comment type="caution">
    <text evidence="5">The sequence shown here is derived from an EMBL/GenBank/DDBJ whole genome shotgun (WGS) entry which is preliminary data.</text>
</comment>
<dbReference type="GO" id="GO:0005739">
    <property type="term" value="C:mitochondrion"/>
    <property type="evidence" value="ECO:0007669"/>
    <property type="project" value="TreeGrafter"/>
</dbReference>
<dbReference type="Gene3D" id="3.40.50.300">
    <property type="entry name" value="P-loop containing nucleotide triphosphate hydrolases"/>
    <property type="match status" value="1"/>
</dbReference>
<evidence type="ECO:0000256" key="1">
    <source>
        <dbReference type="ARBA" id="ARBA00022741"/>
    </source>
</evidence>
<reference evidence="5 6" key="1">
    <citation type="submission" date="2017-12" db="EMBL/GenBank/DDBJ databases">
        <title>Comparative genomics of Botrytis spp.</title>
        <authorList>
            <person name="Valero-Jimenez C.A."/>
            <person name="Tapia P."/>
            <person name="Veloso J."/>
            <person name="Silva-Moreno E."/>
            <person name="Staats M."/>
            <person name="Valdes J.H."/>
            <person name="Van Kan J.A.L."/>
        </authorList>
    </citation>
    <scope>NUCLEOTIDE SEQUENCE [LARGE SCALE GENOMIC DNA]</scope>
    <source>
        <strain evidence="5 6">Bp0003</strain>
    </source>
</reference>
<dbReference type="InterPro" id="IPR000375">
    <property type="entry name" value="Dynamin_stalk"/>
</dbReference>
<dbReference type="InterPro" id="IPR001401">
    <property type="entry name" value="Dynamin_GTPase"/>
</dbReference>
<gene>
    <name evidence="5" type="ORF">BPAE_0372g00010</name>
</gene>
<proteinExistence type="predicted"/>
<dbReference type="GO" id="GO:0003924">
    <property type="term" value="F:GTPase activity"/>
    <property type="evidence" value="ECO:0007669"/>
    <property type="project" value="InterPro"/>
</dbReference>
<evidence type="ECO:0008006" key="7">
    <source>
        <dbReference type="Google" id="ProtNLM"/>
    </source>
</evidence>
<dbReference type="Pfam" id="PF01031">
    <property type="entry name" value="Dynamin_M"/>
    <property type="match status" value="1"/>
</dbReference>
<dbReference type="PROSITE" id="PS51718">
    <property type="entry name" value="G_DYNAMIN_2"/>
    <property type="match status" value="1"/>
</dbReference>